<proteinExistence type="predicted"/>
<reference evidence="1" key="1">
    <citation type="journal article" date="2020" name="Fungal Divers.">
        <title>Resolving the Mortierellaceae phylogeny through synthesis of multi-gene phylogenetics and phylogenomics.</title>
        <authorList>
            <person name="Vandepol N."/>
            <person name="Liber J."/>
            <person name="Desiro A."/>
            <person name="Na H."/>
            <person name="Kennedy M."/>
            <person name="Barry K."/>
            <person name="Grigoriev I.V."/>
            <person name="Miller A.N."/>
            <person name="O'Donnell K."/>
            <person name="Stajich J.E."/>
            <person name="Bonito G."/>
        </authorList>
    </citation>
    <scope>NUCLEOTIDE SEQUENCE</scope>
    <source>
        <strain evidence="1">CK1249</strain>
    </source>
</reference>
<name>A0A9P6IX89_MORAP</name>
<gene>
    <name evidence="1" type="ORF">BGZ70_000748</name>
</gene>
<feature type="non-terminal residue" evidence="1">
    <location>
        <position position="73"/>
    </location>
</feature>
<accession>A0A9P6IX89</accession>
<dbReference type="Proteomes" id="UP000738359">
    <property type="component" value="Unassembled WGS sequence"/>
</dbReference>
<comment type="caution">
    <text evidence="1">The sequence shown here is derived from an EMBL/GenBank/DDBJ whole genome shotgun (WGS) entry which is preliminary data.</text>
</comment>
<dbReference type="OrthoDB" id="10478050at2759"/>
<protein>
    <submittedName>
        <fullName evidence="1">Uncharacterized protein</fullName>
    </submittedName>
</protein>
<organism evidence="1 2">
    <name type="scientific">Mortierella alpina</name>
    <name type="common">Oleaginous fungus</name>
    <name type="synonym">Mortierella renispora</name>
    <dbReference type="NCBI Taxonomy" id="64518"/>
    <lineage>
        <taxon>Eukaryota</taxon>
        <taxon>Fungi</taxon>
        <taxon>Fungi incertae sedis</taxon>
        <taxon>Mucoromycota</taxon>
        <taxon>Mortierellomycotina</taxon>
        <taxon>Mortierellomycetes</taxon>
        <taxon>Mortierellales</taxon>
        <taxon>Mortierellaceae</taxon>
        <taxon>Mortierella</taxon>
    </lineage>
</organism>
<dbReference type="AlphaFoldDB" id="A0A9P6IX89"/>
<sequence>MEQLVPLLMQYMEENCRPLVQEKVSEELDETKGDLKQDLPHTIMDYITGEEANPMVAKIVTAMGDDFLERIKS</sequence>
<evidence type="ECO:0000313" key="2">
    <source>
        <dbReference type="Proteomes" id="UP000738359"/>
    </source>
</evidence>
<keyword evidence="2" id="KW-1185">Reference proteome</keyword>
<dbReference type="EMBL" id="JAAAHY010001152">
    <property type="protein sequence ID" value="KAF9952066.1"/>
    <property type="molecule type" value="Genomic_DNA"/>
</dbReference>
<evidence type="ECO:0000313" key="1">
    <source>
        <dbReference type="EMBL" id="KAF9952066.1"/>
    </source>
</evidence>